<gene>
    <name evidence="1" type="ORF">MARPO_0084s0087</name>
</gene>
<accession>A0A2R6WJI3</accession>
<dbReference type="Gramene" id="Mp5g18390.1">
    <property type="protein sequence ID" value="Mp5g18390.1.cds"/>
    <property type="gene ID" value="Mp5g18390"/>
</dbReference>
<evidence type="ECO:0000313" key="1">
    <source>
        <dbReference type="EMBL" id="PTQ34025.1"/>
    </source>
</evidence>
<proteinExistence type="predicted"/>
<sequence>MDYGSTSPQSSQSKPVDPCRAAIFDYRRRPDYWRGPKSCSARSERVQPADSRHEATSHSFIWKLLDIDIR</sequence>
<organism evidence="1 2">
    <name type="scientific">Marchantia polymorpha</name>
    <name type="common">Common liverwort</name>
    <name type="synonym">Marchantia aquatica</name>
    <dbReference type="NCBI Taxonomy" id="3197"/>
    <lineage>
        <taxon>Eukaryota</taxon>
        <taxon>Viridiplantae</taxon>
        <taxon>Streptophyta</taxon>
        <taxon>Embryophyta</taxon>
        <taxon>Marchantiophyta</taxon>
        <taxon>Marchantiopsida</taxon>
        <taxon>Marchantiidae</taxon>
        <taxon>Marchantiales</taxon>
        <taxon>Marchantiaceae</taxon>
        <taxon>Marchantia</taxon>
    </lineage>
</organism>
<dbReference type="AlphaFoldDB" id="A0A2R6WJI3"/>
<evidence type="ECO:0000313" key="2">
    <source>
        <dbReference type="Proteomes" id="UP000244005"/>
    </source>
</evidence>
<dbReference type="Proteomes" id="UP000244005">
    <property type="component" value="Unassembled WGS sequence"/>
</dbReference>
<dbReference type="EMBL" id="KZ772756">
    <property type="protein sequence ID" value="PTQ34025.1"/>
    <property type="molecule type" value="Genomic_DNA"/>
</dbReference>
<name>A0A2R6WJI3_MARPO</name>
<protein>
    <submittedName>
        <fullName evidence="1">Uncharacterized protein</fullName>
    </submittedName>
</protein>
<reference evidence="2" key="1">
    <citation type="journal article" date="2017" name="Cell">
        <title>Insights into land plant evolution garnered from the Marchantia polymorpha genome.</title>
        <authorList>
            <person name="Bowman J.L."/>
            <person name="Kohchi T."/>
            <person name="Yamato K.T."/>
            <person name="Jenkins J."/>
            <person name="Shu S."/>
            <person name="Ishizaki K."/>
            <person name="Yamaoka S."/>
            <person name="Nishihama R."/>
            <person name="Nakamura Y."/>
            <person name="Berger F."/>
            <person name="Adam C."/>
            <person name="Aki S.S."/>
            <person name="Althoff F."/>
            <person name="Araki T."/>
            <person name="Arteaga-Vazquez M.A."/>
            <person name="Balasubrmanian S."/>
            <person name="Barry K."/>
            <person name="Bauer D."/>
            <person name="Boehm C.R."/>
            <person name="Briginshaw L."/>
            <person name="Caballero-Perez J."/>
            <person name="Catarino B."/>
            <person name="Chen F."/>
            <person name="Chiyoda S."/>
            <person name="Chovatia M."/>
            <person name="Davies K.M."/>
            <person name="Delmans M."/>
            <person name="Demura T."/>
            <person name="Dierschke T."/>
            <person name="Dolan L."/>
            <person name="Dorantes-Acosta A.E."/>
            <person name="Eklund D.M."/>
            <person name="Florent S.N."/>
            <person name="Flores-Sandoval E."/>
            <person name="Fujiyama A."/>
            <person name="Fukuzawa H."/>
            <person name="Galik B."/>
            <person name="Grimanelli D."/>
            <person name="Grimwood J."/>
            <person name="Grossniklaus U."/>
            <person name="Hamada T."/>
            <person name="Haseloff J."/>
            <person name="Hetherington A.J."/>
            <person name="Higo A."/>
            <person name="Hirakawa Y."/>
            <person name="Hundley H.N."/>
            <person name="Ikeda Y."/>
            <person name="Inoue K."/>
            <person name="Inoue S.I."/>
            <person name="Ishida S."/>
            <person name="Jia Q."/>
            <person name="Kakita M."/>
            <person name="Kanazawa T."/>
            <person name="Kawai Y."/>
            <person name="Kawashima T."/>
            <person name="Kennedy M."/>
            <person name="Kinose K."/>
            <person name="Kinoshita T."/>
            <person name="Kohara Y."/>
            <person name="Koide E."/>
            <person name="Komatsu K."/>
            <person name="Kopischke S."/>
            <person name="Kubo M."/>
            <person name="Kyozuka J."/>
            <person name="Lagercrantz U."/>
            <person name="Lin S.S."/>
            <person name="Lindquist E."/>
            <person name="Lipzen A.M."/>
            <person name="Lu C.W."/>
            <person name="De Luna E."/>
            <person name="Martienssen R.A."/>
            <person name="Minamino N."/>
            <person name="Mizutani M."/>
            <person name="Mizutani M."/>
            <person name="Mochizuki N."/>
            <person name="Monte I."/>
            <person name="Mosher R."/>
            <person name="Nagasaki H."/>
            <person name="Nakagami H."/>
            <person name="Naramoto S."/>
            <person name="Nishitani K."/>
            <person name="Ohtani M."/>
            <person name="Okamoto T."/>
            <person name="Okumura M."/>
            <person name="Phillips J."/>
            <person name="Pollak B."/>
            <person name="Reinders A."/>
            <person name="Rovekamp M."/>
            <person name="Sano R."/>
            <person name="Sawa S."/>
            <person name="Schmid M.W."/>
            <person name="Shirakawa M."/>
            <person name="Solano R."/>
            <person name="Spunde A."/>
            <person name="Suetsugu N."/>
            <person name="Sugano S."/>
            <person name="Sugiyama A."/>
            <person name="Sun R."/>
            <person name="Suzuki Y."/>
            <person name="Takenaka M."/>
            <person name="Takezawa D."/>
            <person name="Tomogane H."/>
            <person name="Tsuzuki M."/>
            <person name="Ueda T."/>
            <person name="Umeda M."/>
            <person name="Ward J.M."/>
            <person name="Watanabe Y."/>
            <person name="Yazaki K."/>
            <person name="Yokoyama R."/>
            <person name="Yoshitake Y."/>
            <person name="Yotsui I."/>
            <person name="Zachgo S."/>
            <person name="Schmutz J."/>
        </authorList>
    </citation>
    <scope>NUCLEOTIDE SEQUENCE [LARGE SCALE GENOMIC DNA]</scope>
    <source>
        <strain evidence="2">Tak-1</strain>
    </source>
</reference>
<keyword evidence="2" id="KW-1185">Reference proteome</keyword>